<dbReference type="AlphaFoldDB" id="A0A318UNS0"/>
<dbReference type="InterPro" id="IPR031977">
    <property type="entry name" value="DUF4783"/>
</dbReference>
<dbReference type="OrthoDB" id="1524766at2"/>
<evidence type="ECO:0000313" key="3">
    <source>
        <dbReference type="Proteomes" id="UP000248198"/>
    </source>
</evidence>
<sequence>MSTFHFYKKTVLKAILVLVALLPFCFVATAAGLSISEAKSIAPGPFEEVTNAIRKGDAESLSRYLDQNIEITISGTSNAYTKAKAKALLIDFFAKNQVKSFELIHQGQGGGGSRYGVGTLNTSTGPVRLSFFLQNKDGSMVLNELRFEGK</sequence>
<feature type="signal peptide" evidence="1">
    <location>
        <begin position="1"/>
        <end position="30"/>
    </location>
</feature>
<feature type="chain" id="PRO_5016370297" evidence="1">
    <location>
        <begin position="31"/>
        <end position="150"/>
    </location>
</feature>
<reference evidence="2 3" key="1">
    <citation type="submission" date="2018-06" db="EMBL/GenBank/DDBJ databases">
        <title>Genomic Encyclopedia of Archaeal and Bacterial Type Strains, Phase II (KMG-II): from individual species to whole genera.</title>
        <authorList>
            <person name="Goeker M."/>
        </authorList>
    </citation>
    <scope>NUCLEOTIDE SEQUENCE [LARGE SCALE GENOMIC DNA]</scope>
    <source>
        <strain evidence="2 3">DSM 27372</strain>
    </source>
</reference>
<dbReference type="Pfam" id="PF16022">
    <property type="entry name" value="DUF4783"/>
    <property type="match status" value="1"/>
</dbReference>
<name>A0A318UNS0_9SPHI</name>
<keyword evidence="1" id="KW-0732">Signal</keyword>
<dbReference type="Gene3D" id="3.10.450.50">
    <property type="match status" value="1"/>
</dbReference>
<dbReference type="Proteomes" id="UP000248198">
    <property type="component" value="Unassembled WGS sequence"/>
</dbReference>
<dbReference type="EMBL" id="QKLU01000001">
    <property type="protein sequence ID" value="PYF77371.1"/>
    <property type="molecule type" value="Genomic_DNA"/>
</dbReference>
<keyword evidence="3" id="KW-1185">Reference proteome</keyword>
<evidence type="ECO:0000313" key="2">
    <source>
        <dbReference type="EMBL" id="PYF77371.1"/>
    </source>
</evidence>
<dbReference type="RefSeq" id="WP_110827419.1">
    <property type="nucleotide sequence ID" value="NZ_QKLU01000001.1"/>
</dbReference>
<protein>
    <submittedName>
        <fullName evidence="2">Uncharacterized protein DUF4783</fullName>
    </submittedName>
</protein>
<accession>A0A318UNS0</accession>
<proteinExistence type="predicted"/>
<organism evidence="2 3">
    <name type="scientific">Pedobacter nutrimenti</name>
    <dbReference type="NCBI Taxonomy" id="1241337"/>
    <lineage>
        <taxon>Bacteria</taxon>
        <taxon>Pseudomonadati</taxon>
        <taxon>Bacteroidota</taxon>
        <taxon>Sphingobacteriia</taxon>
        <taxon>Sphingobacteriales</taxon>
        <taxon>Sphingobacteriaceae</taxon>
        <taxon>Pedobacter</taxon>
    </lineage>
</organism>
<evidence type="ECO:0000256" key="1">
    <source>
        <dbReference type="SAM" id="SignalP"/>
    </source>
</evidence>
<gene>
    <name evidence="2" type="ORF">B0O44_101853</name>
</gene>
<comment type="caution">
    <text evidence="2">The sequence shown here is derived from an EMBL/GenBank/DDBJ whole genome shotgun (WGS) entry which is preliminary data.</text>
</comment>